<dbReference type="EMBL" id="BAAATZ010000012">
    <property type="protein sequence ID" value="GAA2727738.1"/>
    <property type="molecule type" value="Genomic_DNA"/>
</dbReference>
<comment type="caution">
    <text evidence="2">The sequence shown here is derived from an EMBL/GenBank/DDBJ whole genome shotgun (WGS) entry which is preliminary data.</text>
</comment>
<keyword evidence="3" id="KW-1185">Reference proteome</keyword>
<reference evidence="2 3" key="1">
    <citation type="journal article" date="2019" name="Int. J. Syst. Evol. Microbiol.">
        <title>The Global Catalogue of Microorganisms (GCM) 10K type strain sequencing project: providing services to taxonomists for standard genome sequencing and annotation.</title>
        <authorList>
            <consortium name="The Broad Institute Genomics Platform"/>
            <consortium name="The Broad Institute Genome Sequencing Center for Infectious Disease"/>
            <person name="Wu L."/>
            <person name="Ma J."/>
        </authorList>
    </citation>
    <scope>NUCLEOTIDE SEQUENCE [LARGE SCALE GENOMIC DNA]</scope>
    <source>
        <strain evidence="2 3">JCM 8201</strain>
    </source>
</reference>
<evidence type="ECO:0000256" key="1">
    <source>
        <dbReference type="SAM" id="MobiDB-lite"/>
    </source>
</evidence>
<organism evidence="2 3">
    <name type="scientific">Actinocorallia aurantiaca</name>
    <dbReference type="NCBI Taxonomy" id="46204"/>
    <lineage>
        <taxon>Bacteria</taxon>
        <taxon>Bacillati</taxon>
        <taxon>Actinomycetota</taxon>
        <taxon>Actinomycetes</taxon>
        <taxon>Streptosporangiales</taxon>
        <taxon>Thermomonosporaceae</taxon>
        <taxon>Actinocorallia</taxon>
    </lineage>
</organism>
<proteinExistence type="predicted"/>
<accession>A0ABN3UAH2</accession>
<evidence type="ECO:0000313" key="3">
    <source>
        <dbReference type="Proteomes" id="UP001501842"/>
    </source>
</evidence>
<feature type="region of interest" description="Disordered" evidence="1">
    <location>
        <begin position="24"/>
        <end position="66"/>
    </location>
</feature>
<gene>
    <name evidence="2" type="ORF">GCM10010439_34370</name>
</gene>
<dbReference type="Proteomes" id="UP001501842">
    <property type="component" value="Unassembled WGS sequence"/>
</dbReference>
<evidence type="ECO:0000313" key="2">
    <source>
        <dbReference type="EMBL" id="GAA2727738.1"/>
    </source>
</evidence>
<sequence>MGARVSGGAIARRPVVTEAAAIKHVGPIPTKPDLTADVQEPSAIPQSPQPSRMSGKCYPDVPQGEP</sequence>
<name>A0ABN3UAH2_9ACTN</name>
<protein>
    <submittedName>
        <fullName evidence="2">Uncharacterized protein</fullName>
    </submittedName>
</protein>